<organism evidence="1 2">
    <name type="scientific">Pedobacter zeae</name>
    <dbReference type="NCBI Taxonomy" id="1737356"/>
    <lineage>
        <taxon>Bacteria</taxon>
        <taxon>Pseudomonadati</taxon>
        <taxon>Bacteroidota</taxon>
        <taxon>Sphingobacteriia</taxon>
        <taxon>Sphingobacteriales</taxon>
        <taxon>Sphingobacteriaceae</taxon>
        <taxon>Pedobacter</taxon>
    </lineage>
</organism>
<reference evidence="1 2" key="1">
    <citation type="submission" date="2020-08" db="EMBL/GenBank/DDBJ databases">
        <title>Genomic Encyclopedia of Type Strains, Phase IV (KMG-IV): sequencing the most valuable type-strain genomes for metagenomic binning, comparative biology and taxonomic classification.</title>
        <authorList>
            <person name="Goeker M."/>
        </authorList>
    </citation>
    <scope>NUCLEOTIDE SEQUENCE [LARGE SCALE GENOMIC DNA]</scope>
    <source>
        <strain evidence="1 2">DSM 100774</strain>
    </source>
</reference>
<dbReference type="Proteomes" id="UP000532273">
    <property type="component" value="Unassembled WGS sequence"/>
</dbReference>
<evidence type="ECO:0000313" key="2">
    <source>
        <dbReference type="Proteomes" id="UP000532273"/>
    </source>
</evidence>
<proteinExistence type="predicted"/>
<dbReference type="EMBL" id="JACIEF010000001">
    <property type="protein sequence ID" value="MBB4106153.1"/>
    <property type="molecule type" value="Genomic_DNA"/>
</dbReference>
<sequence>MDNIAFKTLIDYPTRIPSIQTPISFGSDNDGNWWVNF</sequence>
<dbReference type="AlphaFoldDB" id="A0A7W6K6J6"/>
<name>A0A7W6K6J6_9SPHI</name>
<evidence type="ECO:0000313" key="1">
    <source>
        <dbReference type="EMBL" id="MBB4106153.1"/>
    </source>
</evidence>
<accession>A0A7W6K6J6</accession>
<gene>
    <name evidence="1" type="ORF">GGQ60_000113</name>
</gene>
<comment type="caution">
    <text evidence="1">The sequence shown here is derived from an EMBL/GenBank/DDBJ whole genome shotgun (WGS) entry which is preliminary data.</text>
</comment>
<protein>
    <submittedName>
        <fullName evidence="1">Uncharacterized protein</fullName>
    </submittedName>
</protein>